<evidence type="ECO:0000313" key="8">
    <source>
        <dbReference type="EMBL" id="OOR82900.1"/>
    </source>
</evidence>
<accession>A0A1S9ZHM1</accession>
<dbReference type="InterPro" id="IPR036909">
    <property type="entry name" value="Cyt_c-like_dom_sf"/>
</dbReference>
<reference evidence="8 9" key="1">
    <citation type="submission" date="2017-02" db="EMBL/GenBank/DDBJ databases">
        <title>Draft genome sequence of Moraxella canis CCUG 8415A type strain.</title>
        <authorList>
            <person name="Engstrom-Jakobsson H."/>
            <person name="Salva-Serra F."/>
            <person name="Thorell K."/>
            <person name="Gonzales-Siles L."/>
            <person name="Karlsson R."/>
            <person name="Boulund F."/>
            <person name="Engstrand L."/>
            <person name="Moore E."/>
        </authorList>
    </citation>
    <scope>NUCLEOTIDE SEQUENCE [LARGE SCALE GENOMIC DNA]</scope>
    <source>
        <strain evidence="8 9">CCUG 8415A</strain>
    </source>
</reference>
<organism evidence="8 9">
    <name type="scientific">Moraxella canis</name>
    <dbReference type="NCBI Taxonomy" id="90239"/>
    <lineage>
        <taxon>Bacteria</taxon>
        <taxon>Pseudomonadati</taxon>
        <taxon>Pseudomonadota</taxon>
        <taxon>Gammaproteobacteria</taxon>
        <taxon>Moraxellales</taxon>
        <taxon>Moraxellaceae</taxon>
        <taxon>Moraxella</taxon>
    </lineage>
</organism>
<protein>
    <submittedName>
        <fullName evidence="8">Cytochrome C</fullName>
    </submittedName>
</protein>
<keyword evidence="1 4" id="KW-0349">Heme</keyword>
<dbReference type="SUPFAM" id="SSF46626">
    <property type="entry name" value="Cytochrome c"/>
    <property type="match status" value="1"/>
</dbReference>
<dbReference type="GO" id="GO:0009055">
    <property type="term" value="F:electron transfer activity"/>
    <property type="evidence" value="ECO:0007669"/>
    <property type="project" value="InterPro"/>
</dbReference>
<dbReference type="RefSeq" id="WP_078256535.1">
    <property type="nucleotide sequence ID" value="NZ_MUXT01000009.1"/>
</dbReference>
<dbReference type="GO" id="GO:0020037">
    <property type="term" value="F:heme binding"/>
    <property type="evidence" value="ECO:0007669"/>
    <property type="project" value="InterPro"/>
</dbReference>
<evidence type="ECO:0000256" key="6">
    <source>
        <dbReference type="SAM" id="SignalP"/>
    </source>
</evidence>
<feature type="chain" id="PRO_5012910595" evidence="6">
    <location>
        <begin position="26"/>
        <end position="171"/>
    </location>
</feature>
<dbReference type="PROSITE" id="PS51257">
    <property type="entry name" value="PROKAR_LIPOPROTEIN"/>
    <property type="match status" value="1"/>
</dbReference>
<evidence type="ECO:0000256" key="2">
    <source>
        <dbReference type="ARBA" id="ARBA00022723"/>
    </source>
</evidence>
<evidence type="ECO:0000313" key="9">
    <source>
        <dbReference type="Proteomes" id="UP000190322"/>
    </source>
</evidence>
<dbReference type="PROSITE" id="PS51007">
    <property type="entry name" value="CYTC"/>
    <property type="match status" value="1"/>
</dbReference>
<name>A0A1S9ZHM1_9GAMM</name>
<keyword evidence="6" id="KW-0732">Signal</keyword>
<evidence type="ECO:0000256" key="4">
    <source>
        <dbReference type="PROSITE-ProRule" id="PRU00433"/>
    </source>
</evidence>
<dbReference type="Proteomes" id="UP000190322">
    <property type="component" value="Unassembled WGS sequence"/>
</dbReference>
<feature type="domain" description="Cytochrome c" evidence="7">
    <location>
        <begin position="90"/>
        <end position="170"/>
    </location>
</feature>
<sequence length="171" mass="18233">MTAKSFKSARFILPMCLGLWLTACGSDDAPKTSPPAANDQSVSTATSETDATQSDSANTMTKTESDIQSETTESALPTDAAQDNPVVTEASTEVGKARYEKSCKVCHDAGLLDAPKLTAKAEWQKRLSDKGLETLQIHSAKGFNKMPAQAVGEVTEAEVYAAVRYILDQAQ</sequence>
<comment type="caution">
    <text evidence="8">The sequence shown here is derived from an EMBL/GenBank/DDBJ whole genome shotgun (WGS) entry which is preliminary data.</text>
</comment>
<gene>
    <name evidence="8" type="ORF">B0180_08460</name>
</gene>
<dbReference type="Pfam" id="PF13442">
    <property type="entry name" value="Cytochrome_CBB3"/>
    <property type="match status" value="1"/>
</dbReference>
<feature type="compositionally biased region" description="Polar residues" evidence="5">
    <location>
        <begin position="38"/>
        <end position="75"/>
    </location>
</feature>
<proteinExistence type="predicted"/>
<dbReference type="PANTHER" id="PTHR40942:SF4">
    <property type="entry name" value="CYTOCHROME C5"/>
    <property type="match status" value="1"/>
</dbReference>
<keyword evidence="3 4" id="KW-0408">Iron</keyword>
<evidence type="ECO:0000256" key="3">
    <source>
        <dbReference type="ARBA" id="ARBA00023004"/>
    </source>
</evidence>
<evidence type="ECO:0000259" key="7">
    <source>
        <dbReference type="PROSITE" id="PS51007"/>
    </source>
</evidence>
<feature type="region of interest" description="Disordered" evidence="5">
    <location>
        <begin position="27"/>
        <end position="93"/>
    </location>
</feature>
<dbReference type="PANTHER" id="PTHR40942">
    <property type="match status" value="1"/>
</dbReference>
<keyword evidence="2 4" id="KW-0479">Metal-binding</keyword>
<feature type="signal peptide" evidence="6">
    <location>
        <begin position="1"/>
        <end position="25"/>
    </location>
</feature>
<dbReference type="AlphaFoldDB" id="A0A1S9ZHM1"/>
<dbReference type="Gene3D" id="1.10.760.10">
    <property type="entry name" value="Cytochrome c-like domain"/>
    <property type="match status" value="1"/>
</dbReference>
<dbReference type="EMBL" id="MUXT01000009">
    <property type="protein sequence ID" value="OOR82900.1"/>
    <property type="molecule type" value="Genomic_DNA"/>
</dbReference>
<evidence type="ECO:0000256" key="5">
    <source>
        <dbReference type="SAM" id="MobiDB-lite"/>
    </source>
</evidence>
<dbReference type="InterPro" id="IPR009056">
    <property type="entry name" value="Cyt_c-like_dom"/>
</dbReference>
<evidence type="ECO:0000256" key="1">
    <source>
        <dbReference type="ARBA" id="ARBA00022617"/>
    </source>
</evidence>
<dbReference type="GO" id="GO:0046872">
    <property type="term" value="F:metal ion binding"/>
    <property type="evidence" value="ECO:0007669"/>
    <property type="project" value="UniProtKB-KW"/>
</dbReference>